<dbReference type="OrthoDB" id="414175at2759"/>
<dbReference type="GeneID" id="30037796"/>
<evidence type="ECO:0000313" key="9">
    <source>
        <dbReference type="Proteomes" id="UP000189580"/>
    </source>
</evidence>
<keyword evidence="4" id="KW-0735">Signal-anchor</keyword>
<dbReference type="GO" id="GO:0016020">
    <property type="term" value="C:membrane"/>
    <property type="evidence" value="ECO:0007669"/>
    <property type="project" value="UniProtKB-SubCell"/>
</dbReference>
<dbReference type="EMBL" id="CP014501">
    <property type="protein sequence ID" value="ANB12476.1"/>
    <property type="molecule type" value="Genomic_DNA"/>
</dbReference>
<gene>
    <name evidence="8" type="ORF">AWJ20_731</name>
</gene>
<name>A0A167D4T1_9ASCO</name>
<evidence type="ECO:0000256" key="2">
    <source>
        <dbReference type="ARBA" id="ARBA00006462"/>
    </source>
</evidence>
<comment type="similarity">
    <text evidence="2">Belongs to the glycosyltransferase 31 family. Beta3-Gal-T subfamily.</text>
</comment>
<evidence type="ECO:0000256" key="6">
    <source>
        <dbReference type="ARBA" id="ARBA00023136"/>
    </source>
</evidence>
<evidence type="ECO:0000256" key="1">
    <source>
        <dbReference type="ARBA" id="ARBA00004606"/>
    </source>
</evidence>
<dbReference type="Proteomes" id="UP000189580">
    <property type="component" value="Chromosome a"/>
</dbReference>
<keyword evidence="5" id="KW-1133">Transmembrane helix</keyword>
<evidence type="ECO:0000256" key="5">
    <source>
        <dbReference type="ARBA" id="ARBA00022989"/>
    </source>
</evidence>
<keyword evidence="6" id="KW-0472">Membrane</keyword>
<dbReference type="Gene3D" id="3.90.550.50">
    <property type="match status" value="1"/>
</dbReference>
<evidence type="ECO:0000313" key="8">
    <source>
        <dbReference type="EMBL" id="ANB12476.1"/>
    </source>
</evidence>
<dbReference type="AlphaFoldDB" id="A0A167D4T1"/>
<dbReference type="RefSeq" id="XP_018734953.1">
    <property type="nucleotide sequence ID" value="XM_018882690.1"/>
</dbReference>
<feature type="region of interest" description="Disordered" evidence="7">
    <location>
        <begin position="584"/>
        <end position="619"/>
    </location>
</feature>
<dbReference type="PANTHER" id="PTHR23033:SF47">
    <property type="entry name" value="APPLE DOMAIN-CONTAINING PROTEIN-RELATED"/>
    <property type="match status" value="1"/>
</dbReference>
<protein>
    <recommendedName>
        <fullName evidence="10">Apple domain-containing protein</fullName>
    </recommendedName>
</protein>
<reference evidence="8 9" key="1">
    <citation type="submission" date="2016-02" db="EMBL/GenBank/DDBJ databases">
        <title>Complete genome sequence and transcriptome regulation of the pentose utilising yeast Sugiyamaella lignohabitans.</title>
        <authorList>
            <person name="Bellasio M."/>
            <person name="Peymann A."/>
            <person name="Valli M."/>
            <person name="Sipitzky M."/>
            <person name="Graf A."/>
            <person name="Sauer M."/>
            <person name="Marx H."/>
            <person name="Mattanovich D."/>
        </authorList>
    </citation>
    <scope>NUCLEOTIDE SEQUENCE [LARGE SCALE GENOMIC DNA]</scope>
    <source>
        <strain evidence="8 9">CBS 10342</strain>
    </source>
</reference>
<keyword evidence="3" id="KW-0812">Transmembrane</keyword>
<sequence length="619" mass="71701">MYQPRRKTYVLAIGLLFIATFSLLSFSHLSGIDGGEGSSLGDSIEKLSSHFQGPDPITGSTGSLPNEVETESAGEEVVLTGALTTDDFDPHKIAPKTHHSYMKDFDSINRYETAETWRSPDTFAPTYPPPSTYERPKVPHWSKYASKGEFLKQPLVADYADGAEKIFLMIKTGGDVLWNRLPIHLVTTLTRVPFFALYADKPGSIGGYEVIDILANVTQETYESRQFEKYRKMRYLHNQHGVYDASQVKIDGGWDLDKFKNIPMLYHAYNASPESDWFIFMDADSYIMMDVMTKWLKTLDPNEILYMGSIAMYLDLPFAHGGSVVVLSRKALEETIGTHPEYLAEYEKKAFDNCCGDVLVAEMLKDKVNKYISSGPDYPHVHYRFQGNSFYDFYAKADNWCETITTFHHLTAHEIEVLYEYEKLRGPNRDHLTYYDMYRDFYLPYVDEKIEMWDNLASSQSWKKENTDREKPFDGEILPYESFEECKKACEATNWCLDYRFNHDTHDCGLGDSIQLGKPILEWEKEKNGEKQHRITSGFNIKRIREIRKTKKCDALFESKTEEHPDGSDHDFYEGWFLRRTEKNLEEQKDPARKERLEKEKERAKEQEKDHAADSKDSN</sequence>
<dbReference type="InterPro" id="IPR026050">
    <property type="entry name" value="C1GALT1/C1GALT1_chp1"/>
</dbReference>
<accession>A0A167D4T1</accession>
<dbReference type="PANTHER" id="PTHR23033">
    <property type="entry name" value="BETA1,3-GALACTOSYLTRANSFERASE"/>
    <property type="match status" value="1"/>
</dbReference>
<evidence type="ECO:0000256" key="3">
    <source>
        <dbReference type="ARBA" id="ARBA00022692"/>
    </source>
</evidence>
<organism evidence="8 9">
    <name type="scientific">Sugiyamaella lignohabitans</name>
    <dbReference type="NCBI Taxonomy" id="796027"/>
    <lineage>
        <taxon>Eukaryota</taxon>
        <taxon>Fungi</taxon>
        <taxon>Dikarya</taxon>
        <taxon>Ascomycota</taxon>
        <taxon>Saccharomycotina</taxon>
        <taxon>Dipodascomycetes</taxon>
        <taxon>Dipodascales</taxon>
        <taxon>Trichomonascaceae</taxon>
        <taxon>Sugiyamaella</taxon>
    </lineage>
</organism>
<evidence type="ECO:0000256" key="7">
    <source>
        <dbReference type="SAM" id="MobiDB-lite"/>
    </source>
</evidence>
<evidence type="ECO:0000256" key="4">
    <source>
        <dbReference type="ARBA" id="ARBA00022968"/>
    </source>
</evidence>
<comment type="subcellular location">
    <subcellularLocation>
        <location evidence="1">Membrane</location>
        <topology evidence="1">Single-pass type II membrane protein</topology>
    </subcellularLocation>
</comment>
<proteinExistence type="inferred from homology"/>
<evidence type="ECO:0008006" key="10">
    <source>
        <dbReference type="Google" id="ProtNLM"/>
    </source>
</evidence>
<dbReference type="KEGG" id="slb:AWJ20_731"/>
<feature type="region of interest" description="Disordered" evidence="7">
    <location>
        <begin position="43"/>
        <end position="67"/>
    </location>
</feature>
<keyword evidence="9" id="KW-1185">Reference proteome</keyword>